<evidence type="ECO:0000256" key="1">
    <source>
        <dbReference type="SAM" id="Phobius"/>
    </source>
</evidence>
<feature type="transmembrane region" description="Helical" evidence="1">
    <location>
        <begin position="35"/>
        <end position="58"/>
    </location>
</feature>
<dbReference type="Proteomes" id="UP000054815">
    <property type="component" value="Unassembled WGS sequence"/>
</dbReference>
<comment type="caution">
    <text evidence="2">The sequence shown here is derived from an EMBL/GenBank/DDBJ whole genome shotgun (WGS) entry which is preliminary data.</text>
</comment>
<evidence type="ECO:0000313" key="2">
    <source>
        <dbReference type="EMBL" id="KRX89609.1"/>
    </source>
</evidence>
<dbReference type="AlphaFoldDB" id="A0A0V0XNZ4"/>
<dbReference type="EMBL" id="JYDU01000192">
    <property type="protein sequence ID" value="KRX89609.1"/>
    <property type="molecule type" value="Genomic_DNA"/>
</dbReference>
<accession>A0A0V0XNZ4</accession>
<protein>
    <submittedName>
        <fullName evidence="2">Uncharacterized protein</fullName>
    </submittedName>
</protein>
<keyword evidence="1" id="KW-0812">Transmembrane</keyword>
<proteinExistence type="predicted"/>
<reference evidence="2 3" key="1">
    <citation type="submission" date="2015-01" db="EMBL/GenBank/DDBJ databases">
        <title>Evolution of Trichinella species and genotypes.</title>
        <authorList>
            <person name="Korhonen P.K."/>
            <person name="Edoardo P."/>
            <person name="Giuseppe L.R."/>
            <person name="Gasser R.B."/>
        </authorList>
    </citation>
    <scope>NUCLEOTIDE SEQUENCE [LARGE SCALE GENOMIC DNA]</scope>
    <source>
        <strain evidence="2">ISS141</strain>
    </source>
</reference>
<organism evidence="2 3">
    <name type="scientific">Trichinella pseudospiralis</name>
    <name type="common">Parasitic roundworm</name>
    <dbReference type="NCBI Taxonomy" id="6337"/>
    <lineage>
        <taxon>Eukaryota</taxon>
        <taxon>Metazoa</taxon>
        <taxon>Ecdysozoa</taxon>
        <taxon>Nematoda</taxon>
        <taxon>Enoplea</taxon>
        <taxon>Dorylaimia</taxon>
        <taxon>Trichinellida</taxon>
        <taxon>Trichinellidae</taxon>
        <taxon>Trichinella</taxon>
    </lineage>
</organism>
<name>A0A0V0XNZ4_TRIPS</name>
<keyword evidence="1" id="KW-0472">Membrane</keyword>
<evidence type="ECO:0000313" key="3">
    <source>
        <dbReference type="Proteomes" id="UP000054815"/>
    </source>
</evidence>
<gene>
    <name evidence="2" type="ORF">T4E_9435</name>
</gene>
<sequence>MAPPTCLWYVQLTSCGGAKLQTAGQPAKQDIHSRITSLSIIIIIWFDCSLFLIGRFFAISRRR</sequence>
<keyword evidence="1" id="KW-1133">Transmembrane helix</keyword>